<dbReference type="EMBL" id="SZQA01000012">
    <property type="protein sequence ID" value="TKK88173.1"/>
    <property type="molecule type" value="Genomic_DNA"/>
</dbReference>
<protein>
    <submittedName>
        <fullName evidence="1">Sulfotransferase</fullName>
    </submittedName>
</protein>
<organism evidence="1 2">
    <name type="scientific">Herbidospora galbida</name>
    <dbReference type="NCBI Taxonomy" id="2575442"/>
    <lineage>
        <taxon>Bacteria</taxon>
        <taxon>Bacillati</taxon>
        <taxon>Actinomycetota</taxon>
        <taxon>Actinomycetes</taxon>
        <taxon>Streptosporangiales</taxon>
        <taxon>Streptosporangiaceae</taxon>
        <taxon>Herbidospora</taxon>
    </lineage>
</organism>
<comment type="caution">
    <text evidence="1">The sequence shown here is derived from an EMBL/GenBank/DDBJ whole genome shotgun (WGS) entry which is preliminary data.</text>
</comment>
<reference evidence="1 2" key="1">
    <citation type="submission" date="2019-04" db="EMBL/GenBank/DDBJ databases">
        <title>Herbidospora sp. NEAU-GS14.nov., a novel actinomycete isolated from soil.</title>
        <authorList>
            <person name="Han L."/>
        </authorList>
    </citation>
    <scope>NUCLEOTIDE SEQUENCE [LARGE SCALE GENOMIC DNA]</scope>
    <source>
        <strain evidence="1 2">NEAU-GS14</strain>
    </source>
</reference>
<dbReference type="OrthoDB" id="1431348at2"/>
<evidence type="ECO:0000313" key="2">
    <source>
        <dbReference type="Proteomes" id="UP000308705"/>
    </source>
</evidence>
<gene>
    <name evidence="1" type="ORF">FDA94_14790</name>
</gene>
<name>A0A4V5UZD0_9ACTN</name>
<dbReference type="Gene3D" id="3.40.50.300">
    <property type="entry name" value="P-loop containing nucleotide triphosphate hydrolases"/>
    <property type="match status" value="1"/>
</dbReference>
<dbReference type="AlphaFoldDB" id="A0A4V5UZD0"/>
<proteinExistence type="predicted"/>
<evidence type="ECO:0000313" key="1">
    <source>
        <dbReference type="EMBL" id="TKK88173.1"/>
    </source>
</evidence>
<dbReference type="GO" id="GO:0016740">
    <property type="term" value="F:transferase activity"/>
    <property type="evidence" value="ECO:0007669"/>
    <property type="project" value="UniProtKB-KW"/>
</dbReference>
<sequence>MILVTGLPRSGTSWAGRMLCASGELVYVNEPLNPERPYRGVLNARVEHRFQYICRDNEAAWLKPFQDTVSLRFRWHAELPWPPSPARYLKYAASFTHGRLTGRKALLDDPFALWSAEWFADRLDCRVVILTRDPVTFAGSWEHLGWTANPADLLDQPLLLRDHPHLSALAQAPPDRLARIAALWKAAHESVLQMRHPNIRVVGYEELAADPHFGFRSLYEWCGIPWTDRSAATITRSCTGPAEEAGFAWRGTSKTAFRPTDSRTAAARSRLSAADAERVSRLTLR</sequence>
<dbReference type="InterPro" id="IPR027417">
    <property type="entry name" value="P-loop_NTPase"/>
</dbReference>
<keyword evidence="1" id="KW-0808">Transferase</keyword>
<dbReference type="Proteomes" id="UP000308705">
    <property type="component" value="Unassembled WGS sequence"/>
</dbReference>
<keyword evidence="2" id="KW-1185">Reference proteome</keyword>
<accession>A0A4V5UZD0</accession>
<dbReference type="SUPFAM" id="SSF52540">
    <property type="entry name" value="P-loop containing nucleoside triphosphate hydrolases"/>
    <property type="match status" value="1"/>
</dbReference>
<dbReference type="RefSeq" id="WP_137247630.1">
    <property type="nucleotide sequence ID" value="NZ_SZQA01000012.1"/>
</dbReference>
<dbReference type="Pfam" id="PF13469">
    <property type="entry name" value="Sulfotransfer_3"/>
    <property type="match status" value="1"/>
</dbReference>